<feature type="domain" description="Histidine kinase/HSP90-like ATPase" evidence="1">
    <location>
        <begin position="64"/>
        <end position="159"/>
    </location>
</feature>
<name>A0A327VKU0_9BACT</name>
<gene>
    <name evidence="2" type="ORF">CLV59_11322</name>
</gene>
<organism evidence="2 3">
    <name type="scientific">Chitinophaga dinghuensis</name>
    <dbReference type="NCBI Taxonomy" id="1539050"/>
    <lineage>
        <taxon>Bacteria</taxon>
        <taxon>Pseudomonadati</taxon>
        <taxon>Bacteroidota</taxon>
        <taxon>Chitinophagia</taxon>
        <taxon>Chitinophagales</taxon>
        <taxon>Chitinophagaceae</taxon>
        <taxon>Chitinophaga</taxon>
    </lineage>
</organism>
<proteinExistence type="predicted"/>
<dbReference type="InterPro" id="IPR003594">
    <property type="entry name" value="HATPase_dom"/>
</dbReference>
<keyword evidence="3" id="KW-1185">Reference proteome</keyword>
<dbReference type="Gene3D" id="3.30.565.10">
    <property type="entry name" value="Histidine kinase-like ATPase, C-terminal domain"/>
    <property type="match status" value="1"/>
</dbReference>
<dbReference type="InterPro" id="IPR036890">
    <property type="entry name" value="HATPase_C_sf"/>
</dbReference>
<dbReference type="SUPFAM" id="SSF55874">
    <property type="entry name" value="ATPase domain of HSP90 chaperone/DNA topoisomerase II/histidine kinase"/>
    <property type="match status" value="1"/>
</dbReference>
<comment type="caution">
    <text evidence="2">The sequence shown here is derived from an EMBL/GenBank/DDBJ whole genome shotgun (WGS) entry which is preliminary data.</text>
</comment>
<dbReference type="AlphaFoldDB" id="A0A327VKU0"/>
<dbReference type="EMBL" id="QLMA01000013">
    <property type="protein sequence ID" value="RAJ73470.1"/>
    <property type="molecule type" value="Genomic_DNA"/>
</dbReference>
<evidence type="ECO:0000313" key="2">
    <source>
        <dbReference type="EMBL" id="RAJ73470.1"/>
    </source>
</evidence>
<dbReference type="Pfam" id="PF02518">
    <property type="entry name" value="HATPase_c"/>
    <property type="match status" value="1"/>
</dbReference>
<protein>
    <recommendedName>
        <fullName evidence="1">Histidine kinase/HSP90-like ATPase domain-containing protein</fullName>
    </recommendedName>
</protein>
<evidence type="ECO:0000259" key="1">
    <source>
        <dbReference type="Pfam" id="PF02518"/>
    </source>
</evidence>
<dbReference type="RefSeq" id="WP_111595418.1">
    <property type="nucleotide sequence ID" value="NZ_QLMA01000013.1"/>
</dbReference>
<accession>A0A327VKU0</accession>
<sequence>MESQQETVTDSLPEKNCTREQLVMDICSIADYCSTAFYHHRRKAEQQRRSLTTSFFPKGSIYTDTARLDLVLEKVFSNAITSAPIDSNIHMEVTFFAGQLTIIITHNTCEHFPENRLQEIFQPADSTSLYSCQQTIQLLGGAISASCTSSTCSIAIRLPAV</sequence>
<reference evidence="2 3" key="1">
    <citation type="submission" date="2018-06" db="EMBL/GenBank/DDBJ databases">
        <title>Genomic Encyclopedia of Archaeal and Bacterial Type Strains, Phase II (KMG-II): from individual species to whole genera.</title>
        <authorList>
            <person name="Goeker M."/>
        </authorList>
    </citation>
    <scope>NUCLEOTIDE SEQUENCE [LARGE SCALE GENOMIC DNA]</scope>
    <source>
        <strain evidence="2 3">DSM 29821</strain>
    </source>
</reference>
<evidence type="ECO:0000313" key="3">
    <source>
        <dbReference type="Proteomes" id="UP000249819"/>
    </source>
</evidence>
<dbReference type="Proteomes" id="UP000249819">
    <property type="component" value="Unassembled WGS sequence"/>
</dbReference>